<evidence type="ECO:0000259" key="7">
    <source>
        <dbReference type="SMART" id="SM01266"/>
    </source>
</evidence>
<dbReference type="GO" id="GO:0016407">
    <property type="term" value="F:acetyltransferase activity"/>
    <property type="evidence" value="ECO:0007669"/>
    <property type="project" value="InterPro"/>
</dbReference>
<evidence type="ECO:0000313" key="8">
    <source>
        <dbReference type="EMBL" id="NWK55232.1"/>
    </source>
</evidence>
<reference evidence="8 9" key="1">
    <citation type="submission" date="2020-07" db="EMBL/GenBank/DDBJ databases">
        <title>Roseicoccus Jingziensis gen. nov., sp. nov., isolated from coastal seawater.</title>
        <authorList>
            <person name="Feng X."/>
        </authorList>
    </citation>
    <scope>NUCLEOTIDE SEQUENCE [LARGE SCALE GENOMIC DNA]</scope>
    <source>
        <strain evidence="8 9">N1E253</strain>
    </source>
</reference>
<dbReference type="PANTHER" id="PTHR23416:SF23">
    <property type="entry name" value="ACETYLTRANSFERASE C18B11.09C-RELATED"/>
    <property type="match status" value="1"/>
</dbReference>
<dbReference type="Pfam" id="PF14602">
    <property type="entry name" value="Hexapep_2"/>
    <property type="match status" value="1"/>
</dbReference>
<dbReference type="CDD" id="cd03357">
    <property type="entry name" value="LbH_MAT_GAT"/>
    <property type="match status" value="1"/>
</dbReference>
<dbReference type="Pfam" id="PF00132">
    <property type="entry name" value="Hexapep"/>
    <property type="match status" value="1"/>
</dbReference>
<dbReference type="SUPFAM" id="SSF51161">
    <property type="entry name" value="Trimeric LpxA-like enzymes"/>
    <property type="match status" value="1"/>
</dbReference>
<dbReference type="InterPro" id="IPR051159">
    <property type="entry name" value="Hexapeptide_acetyltransf"/>
</dbReference>
<dbReference type="SMART" id="SM01266">
    <property type="entry name" value="Mac"/>
    <property type="match status" value="1"/>
</dbReference>
<keyword evidence="2 8" id="KW-0808">Transferase</keyword>
<feature type="domain" description="Maltose/galactoside acetyltransferase" evidence="7">
    <location>
        <begin position="7"/>
        <end position="61"/>
    </location>
</feature>
<dbReference type="GO" id="GO:0008374">
    <property type="term" value="F:O-acyltransferase activity"/>
    <property type="evidence" value="ECO:0007669"/>
    <property type="project" value="TreeGrafter"/>
</dbReference>
<keyword evidence="9" id="KW-1185">Reference proteome</keyword>
<evidence type="ECO:0000256" key="3">
    <source>
        <dbReference type="ARBA" id="ARBA00022737"/>
    </source>
</evidence>
<dbReference type="PANTHER" id="PTHR23416">
    <property type="entry name" value="SIALIC ACID SYNTHASE-RELATED"/>
    <property type="match status" value="1"/>
</dbReference>
<organism evidence="8 9">
    <name type="scientific">Oceaniferula marina</name>
    <dbReference type="NCBI Taxonomy" id="2748318"/>
    <lineage>
        <taxon>Bacteria</taxon>
        <taxon>Pseudomonadati</taxon>
        <taxon>Verrucomicrobiota</taxon>
        <taxon>Verrucomicrobiia</taxon>
        <taxon>Verrucomicrobiales</taxon>
        <taxon>Verrucomicrobiaceae</taxon>
        <taxon>Oceaniferula</taxon>
    </lineage>
</organism>
<dbReference type="InterPro" id="IPR018357">
    <property type="entry name" value="Hexapep_transf_CS"/>
</dbReference>
<accession>A0A851GE85</accession>
<comment type="caution">
    <text evidence="8">The sequence shown here is derived from an EMBL/GenBank/DDBJ whole genome shotgun (WGS) entry which is preliminary data.</text>
</comment>
<evidence type="ECO:0000313" key="9">
    <source>
        <dbReference type="Proteomes" id="UP000557872"/>
    </source>
</evidence>
<dbReference type="EMBL" id="JACBAZ010000002">
    <property type="protein sequence ID" value="NWK55232.1"/>
    <property type="molecule type" value="Genomic_DNA"/>
</dbReference>
<dbReference type="Pfam" id="PF12464">
    <property type="entry name" value="Mac"/>
    <property type="match status" value="1"/>
</dbReference>
<dbReference type="RefSeq" id="WP_178931759.1">
    <property type="nucleotide sequence ID" value="NZ_JACBAZ010000002.1"/>
</dbReference>
<protein>
    <recommendedName>
        <fullName evidence="6">Nodulation protein L</fullName>
    </recommendedName>
</protein>
<comment type="function">
    <text evidence="5">Acetyltransferase implicated in the O-acetylation of Nod factors.</text>
</comment>
<name>A0A851GE85_9BACT</name>
<dbReference type="InterPro" id="IPR011004">
    <property type="entry name" value="Trimer_LpxA-like_sf"/>
</dbReference>
<sequence length="194" mass="20759">MTERSELEKCLVGEPFESSAPELIEMIVQARKLTGQYNQLAADDLTARTHILQQLLGGLGDQVYIDTPFYCDYGKHIFIGDHVYIGLNCTFVDNNHIHIGDNALIGSGVNISTASHPVEASQRILEHDGKHQGYATTSAPVRIGEGAWVGSSATILSGISIGKNTTIGAGSVVTKNIPDNCVAVGNPCRVLRSI</sequence>
<proteinExistence type="inferred from homology"/>
<dbReference type="AlphaFoldDB" id="A0A851GE85"/>
<keyword evidence="4" id="KW-0012">Acyltransferase</keyword>
<dbReference type="PROSITE" id="PS00101">
    <property type="entry name" value="HEXAPEP_TRANSFERASES"/>
    <property type="match status" value="1"/>
</dbReference>
<evidence type="ECO:0000256" key="4">
    <source>
        <dbReference type="ARBA" id="ARBA00023315"/>
    </source>
</evidence>
<dbReference type="FunFam" id="2.160.10.10:FF:000025">
    <property type="entry name" value="Hexapeptide-repeat containing-acetyltransferase"/>
    <property type="match status" value="1"/>
</dbReference>
<dbReference type="InterPro" id="IPR001451">
    <property type="entry name" value="Hexapep"/>
</dbReference>
<evidence type="ECO:0000256" key="6">
    <source>
        <dbReference type="ARBA" id="ARBA00067695"/>
    </source>
</evidence>
<evidence type="ECO:0000256" key="5">
    <source>
        <dbReference type="ARBA" id="ARBA00055587"/>
    </source>
</evidence>
<dbReference type="Gene3D" id="2.160.10.10">
    <property type="entry name" value="Hexapeptide repeat proteins"/>
    <property type="match status" value="1"/>
</dbReference>
<comment type="similarity">
    <text evidence="1">Belongs to the transferase hexapeptide repeat family.</text>
</comment>
<dbReference type="Proteomes" id="UP000557872">
    <property type="component" value="Unassembled WGS sequence"/>
</dbReference>
<evidence type="ECO:0000256" key="2">
    <source>
        <dbReference type="ARBA" id="ARBA00022679"/>
    </source>
</evidence>
<gene>
    <name evidence="8" type="ORF">HW115_06395</name>
</gene>
<dbReference type="InterPro" id="IPR024688">
    <property type="entry name" value="Mac_dom"/>
</dbReference>
<keyword evidence="3" id="KW-0677">Repeat</keyword>
<evidence type="ECO:0000256" key="1">
    <source>
        <dbReference type="ARBA" id="ARBA00007274"/>
    </source>
</evidence>